<dbReference type="InterPro" id="IPR009057">
    <property type="entry name" value="Homeodomain-like_sf"/>
</dbReference>
<dbReference type="Pfam" id="PF12833">
    <property type="entry name" value="HTH_18"/>
    <property type="match status" value="1"/>
</dbReference>
<protein>
    <submittedName>
        <fullName evidence="5">Helix-turn-helix transcriptional regulator</fullName>
    </submittedName>
</protein>
<dbReference type="AlphaFoldDB" id="A0A943DRM5"/>
<gene>
    <name evidence="5" type="ORF">KHY35_14455</name>
</gene>
<organism evidence="5 6">
    <name type="scientific">Bacteroides thetaiotaomicron</name>
    <dbReference type="NCBI Taxonomy" id="818"/>
    <lineage>
        <taxon>Bacteria</taxon>
        <taxon>Pseudomonadati</taxon>
        <taxon>Bacteroidota</taxon>
        <taxon>Bacteroidia</taxon>
        <taxon>Bacteroidales</taxon>
        <taxon>Bacteroidaceae</taxon>
        <taxon>Bacteroides</taxon>
    </lineage>
</organism>
<evidence type="ECO:0000256" key="3">
    <source>
        <dbReference type="ARBA" id="ARBA00023163"/>
    </source>
</evidence>
<evidence type="ECO:0000313" key="6">
    <source>
        <dbReference type="Proteomes" id="UP000782901"/>
    </source>
</evidence>
<proteinExistence type="predicted"/>
<evidence type="ECO:0000256" key="2">
    <source>
        <dbReference type="ARBA" id="ARBA00023125"/>
    </source>
</evidence>
<dbReference type="SUPFAM" id="SSF46689">
    <property type="entry name" value="Homeodomain-like"/>
    <property type="match status" value="1"/>
</dbReference>
<accession>A0A943DRM5</accession>
<dbReference type="PANTHER" id="PTHR43280:SF2">
    <property type="entry name" value="HTH-TYPE TRANSCRIPTIONAL REGULATOR EXSA"/>
    <property type="match status" value="1"/>
</dbReference>
<reference evidence="5" key="1">
    <citation type="submission" date="2021-02" db="EMBL/GenBank/DDBJ databases">
        <title>Infant gut strain persistence is associated with maternal origin, phylogeny, and functional potential including surface adhesion and iron acquisition.</title>
        <authorList>
            <person name="Lou Y.C."/>
        </authorList>
    </citation>
    <scope>NUCLEOTIDE SEQUENCE</scope>
    <source>
        <strain evidence="5">L3_082_243G1_dasL3_082_243G1_maxbin2.maxbin.015s ta_sub</strain>
    </source>
</reference>
<dbReference type="Gene3D" id="1.10.10.60">
    <property type="entry name" value="Homeodomain-like"/>
    <property type="match status" value="1"/>
</dbReference>
<keyword evidence="2" id="KW-0238">DNA-binding</keyword>
<evidence type="ECO:0000313" key="5">
    <source>
        <dbReference type="EMBL" id="MBS5411890.1"/>
    </source>
</evidence>
<sequence>MEKRITSLLLANNPGNELVRRVKELDDKIKWLQHNSRNMDNYLELEPFSKDGELCGYVCDTLKALPEVPTIATCKDYKAIVILLGISTTHYQILDELAEQHRHRDDVPELLAYCDALHWMRPGRQYLCNVYNTVCYAFHRLRLHPVKDSILLITEKELRHAERMLPELGKQTFIEMVRMKGYKVYDAKRLAEACGMEYGAFRRKLKKMTGYTTSQWVKIERAKDVAHYLKNTNYTLTEVAFTTGFSSTSNLNDFCKDYLLDTPGEIRRKAQNTK</sequence>
<comment type="caution">
    <text evidence="5">The sequence shown here is derived from an EMBL/GenBank/DDBJ whole genome shotgun (WGS) entry which is preliminary data.</text>
</comment>
<evidence type="ECO:0000256" key="1">
    <source>
        <dbReference type="ARBA" id="ARBA00023015"/>
    </source>
</evidence>
<keyword evidence="1" id="KW-0805">Transcription regulation</keyword>
<dbReference type="PROSITE" id="PS01124">
    <property type="entry name" value="HTH_ARAC_FAMILY_2"/>
    <property type="match status" value="1"/>
</dbReference>
<dbReference type="GO" id="GO:0003700">
    <property type="term" value="F:DNA-binding transcription factor activity"/>
    <property type="evidence" value="ECO:0007669"/>
    <property type="project" value="InterPro"/>
</dbReference>
<feature type="domain" description="HTH araC/xylS-type" evidence="4">
    <location>
        <begin position="171"/>
        <end position="269"/>
    </location>
</feature>
<keyword evidence="3" id="KW-0804">Transcription</keyword>
<evidence type="ECO:0000259" key="4">
    <source>
        <dbReference type="PROSITE" id="PS01124"/>
    </source>
</evidence>
<dbReference type="PANTHER" id="PTHR43280">
    <property type="entry name" value="ARAC-FAMILY TRANSCRIPTIONAL REGULATOR"/>
    <property type="match status" value="1"/>
</dbReference>
<dbReference type="GO" id="GO:0043565">
    <property type="term" value="F:sequence-specific DNA binding"/>
    <property type="evidence" value="ECO:0007669"/>
    <property type="project" value="InterPro"/>
</dbReference>
<dbReference type="Proteomes" id="UP000782901">
    <property type="component" value="Unassembled WGS sequence"/>
</dbReference>
<dbReference type="EMBL" id="JAGZEE010000021">
    <property type="protein sequence ID" value="MBS5411890.1"/>
    <property type="molecule type" value="Genomic_DNA"/>
</dbReference>
<dbReference type="SMART" id="SM00342">
    <property type="entry name" value="HTH_ARAC"/>
    <property type="match status" value="1"/>
</dbReference>
<name>A0A943DRM5_BACT4</name>
<dbReference type="InterPro" id="IPR018060">
    <property type="entry name" value="HTH_AraC"/>
</dbReference>